<dbReference type="Pfam" id="PF19055">
    <property type="entry name" value="ABC2_membrane_7"/>
    <property type="match status" value="2"/>
</dbReference>
<dbReference type="EMBL" id="SPLM01000004">
    <property type="protein sequence ID" value="TMW67505.1"/>
    <property type="molecule type" value="Genomic_DNA"/>
</dbReference>
<dbReference type="FunFam" id="3.40.50.300:FF:000528">
    <property type="entry name" value="ABC transporter G family member 31"/>
    <property type="match status" value="1"/>
</dbReference>
<dbReference type="InterPro" id="IPR027417">
    <property type="entry name" value="P-loop_NTPase"/>
</dbReference>
<protein>
    <recommendedName>
        <fullName evidence="10">ABC transporter domain-containing protein</fullName>
    </recommendedName>
</protein>
<reference evidence="11" key="1">
    <citation type="submission" date="2019-03" db="EMBL/GenBank/DDBJ databases">
        <title>Long read genome sequence of the mycoparasitic Pythium oligandrum ATCC 38472 isolated from sugarbeet rhizosphere.</title>
        <authorList>
            <person name="Gaulin E."/>
        </authorList>
    </citation>
    <scope>NUCLEOTIDE SEQUENCE</scope>
    <source>
        <strain evidence="11">ATCC 38472_TT</strain>
    </source>
</reference>
<dbReference type="GO" id="GO:0016887">
    <property type="term" value="F:ATP hydrolysis activity"/>
    <property type="evidence" value="ECO:0007669"/>
    <property type="project" value="InterPro"/>
</dbReference>
<feature type="transmembrane region" description="Helical" evidence="9">
    <location>
        <begin position="1342"/>
        <end position="1366"/>
    </location>
</feature>
<dbReference type="GO" id="GO:0016020">
    <property type="term" value="C:membrane"/>
    <property type="evidence" value="ECO:0007669"/>
    <property type="project" value="UniProtKB-SubCell"/>
</dbReference>
<keyword evidence="3" id="KW-0813">Transport</keyword>
<feature type="transmembrane region" description="Helical" evidence="9">
    <location>
        <begin position="1145"/>
        <end position="1168"/>
    </location>
</feature>
<keyword evidence="5" id="KW-0547">Nucleotide-binding</keyword>
<dbReference type="PROSITE" id="PS50893">
    <property type="entry name" value="ABC_TRANSPORTER_2"/>
    <property type="match status" value="2"/>
</dbReference>
<dbReference type="Proteomes" id="UP000794436">
    <property type="component" value="Unassembled WGS sequence"/>
</dbReference>
<keyword evidence="6" id="KW-0067">ATP-binding</keyword>
<evidence type="ECO:0000256" key="7">
    <source>
        <dbReference type="ARBA" id="ARBA00022989"/>
    </source>
</evidence>
<feature type="domain" description="ABC transporter" evidence="10">
    <location>
        <begin position="74"/>
        <end position="345"/>
    </location>
</feature>
<feature type="transmembrane region" description="Helical" evidence="9">
    <location>
        <begin position="1189"/>
        <end position="1216"/>
    </location>
</feature>
<dbReference type="SMART" id="SM00382">
    <property type="entry name" value="AAA"/>
    <property type="match status" value="2"/>
</dbReference>
<dbReference type="FunFam" id="3.40.50.300:FF:000289">
    <property type="entry name" value="ABC transporter G family member 31"/>
    <property type="match status" value="1"/>
</dbReference>
<evidence type="ECO:0000256" key="5">
    <source>
        <dbReference type="ARBA" id="ARBA00022741"/>
    </source>
</evidence>
<proteinExistence type="inferred from homology"/>
<evidence type="ECO:0000256" key="8">
    <source>
        <dbReference type="ARBA" id="ARBA00023136"/>
    </source>
</evidence>
<sequence length="1371" mass="152082">MSAPVVDYSSSKTLLANGSEALHEHYAEHVERAMGRALPQMEVRFSHLSLTTQVAAPTNGNNQQLPTIGTVLKSGMQGLVSRKKQTVTKHILHDVSGVFKPGTMTLILGQPGSGKSSLLKTLSGRFPLTKEIAMEGEVTYNGMARTDTEMSKRLPQFVTYVTQRDTHFPTLSVKETLEFAHECSGGELTEREERHFNQGTPEENRAALVAARALYRHYPEVVIQQLGLENCQDTVVGDAMLRGVSGGERKRVTTGEMEFGNRNVLLMDEISTGLDSAATFDIIKTYRSMARRLRKTVVIALLQPSPEVFGLFDDVLLLNKGRVMYNGPRVGVLDYFGGLGLVCPVGRDVADFLVDLGTDRQNQYVVGRVGDGGDGINSATTGVAVMTSPPRSASEFAHAFESSLVFKSLMNELEAPHDPVLLSDIEYHFNSMPEFHQSFWSSTWTLMKRELKVTFRNDAVIKGRLFMIAVVGLLDATLFYQFDPSNVQVVMGTLYGAILFLALGQSSQVPTFMVAREMFYKQRGANFYRTTSYILSCCASQIPLALFETIVFGSMVYWICGFVGTVGSFLMFELLLFLTNLAFVAWFFFLSAVAKNLHVGEPLGLVSVLCYVLFSGFLIIKDKIPDYFIWAYWANPISWCLRSLAINQYSAAEFNVCEYDGIDYCSLYGKTMGSYALSVYQIPSDRSWLWYGLMFMVVSFIGFMALSAIVLEYVRYESPEHATLEEEGKQEEIETATERTSFSDSKYCLVQSPRIPSSQVLVNVHKEMHRPFAPVTLAFKDLWYSVPDPKDPKGEPLNLLKGISGFATPGTITALMGSSGAGKTTLMDVIAGRKTGGKIEGQIFLNGHVATDLAVRRATGYCEQMDIHSEASTFREALTFSAFLRQGSDVPDSYKYESVEECLDLLDMRSIADQIIRGSSVEQMKRLTIGVELAAQPSVLFLDEPTSGLDSRSAKVIMDGVRKVADTGRTVVCTIHQPSWEVFSIFDSLLLLKRGGQTVYFGELGEKAVELVKYFESIDGVSPLDEGYNPASWMLEVIGAGVGNTANADTDFVSLFESSEKKALLDANLVRPGVCVPAPGTSALTFTSKRAASNWTQARFLFKRFADLYWRTPDYNLTRVIIYMILALVFGLTFLGMEYESYQGINAGVGAVFTTTIFVGLVAFESVMPIASEERAAFYRERAAQTYNAFWYFLAAILIEVPYVLATSLVFCGIFFPMAGFSADDFVHYWLFTSLHVLLQTYIGLFLAVVLPSVELAMIIGIVFNTAFFLFAGYSPPAVSVPQGYKWLYHCDPLKYSLSILGSLVFGSDSRIVQDLPPIFPSDMAVKDYIDVVYLIKRGDRAFSIAIICAYMGVFCVLTLLALRFINHQKR</sequence>
<dbReference type="OrthoDB" id="66620at2759"/>
<evidence type="ECO:0000259" key="10">
    <source>
        <dbReference type="PROSITE" id="PS50893"/>
    </source>
</evidence>
<keyword evidence="7 9" id="KW-1133">Transmembrane helix</keyword>
<dbReference type="CDD" id="cd03232">
    <property type="entry name" value="ABCG_PDR_domain2"/>
    <property type="match status" value="1"/>
</dbReference>
<dbReference type="InterPro" id="IPR013525">
    <property type="entry name" value="ABC2_TM"/>
</dbReference>
<comment type="caution">
    <text evidence="11">The sequence shown here is derived from an EMBL/GenBank/DDBJ whole genome shotgun (WGS) entry which is preliminary data.</text>
</comment>
<evidence type="ECO:0000256" key="3">
    <source>
        <dbReference type="ARBA" id="ARBA00022448"/>
    </source>
</evidence>
<comment type="subcellular location">
    <subcellularLocation>
        <location evidence="1">Membrane</location>
        <topology evidence="1">Multi-pass membrane protein</topology>
    </subcellularLocation>
</comment>
<evidence type="ECO:0000256" key="4">
    <source>
        <dbReference type="ARBA" id="ARBA00022692"/>
    </source>
</evidence>
<feature type="domain" description="ABC transporter" evidence="10">
    <location>
        <begin position="777"/>
        <end position="1019"/>
    </location>
</feature>
<keyword evidence="8 9" id="KW-0472">Membrane</keyword>
<keyword evidence="4 9" id="KW-0812">Transmembrane</keyword>
<dbReference type="Pfam" id="PF00005">
    <property type="entry name" value="ABC_tran"/>
    <property type="match status" value="2"/>
</dbReference>
<dbReference type="InterPro" id="IPR043926">
    <property type="entry name" value="ABCG_dom"/>
</dbReference>
<feature type="transmembrane region" description="Helical" evidence="9">
    <location>
        <begin position="494"/>
        <end position="513"/>
    </location>
</feature>
<gene>
    <name evidence="11" type="ORF">Poli38472_011125</name>
</gene>
<dbReference type="InterPro" id="IPR034003">
    <property type="entry name" value="ABCG_PDR_2"/>
</dbReference>
<evidence type="ECO:0000313" key="11">
    <source>
        <dbReference type="EMBL" id="TMW67505.1"/>
    </source>
</evidence>
<evidence type="ECO:0000256" key="1">
    <source>
        <dbReference type="ARBA" id="ARBA00004141"/>
    </source>
</evidence>
<feature type="transmembrane region" description="Helical" evidence="9">
    <location>
        <begin position="1256"/>
        <end position="1274"/>
    </location>
</feature>
<feature type="transmembrane region" description="Helical" evidence="9">
    <location>
        <begin position="1228"/>
        <end position="1249"/>
    </location>
</feature>
<evidence type="ECO:0000256" key="6">
    <source>
        <dbReference type="ARBA" id="ARBA00022840"/>
    </source>
</evidence>
<dbReference type="InterPro" id="IPR003439">
    <property type="entry name" value="ABC_transporter-like_ATP-bd"/>
</dbReference>
<organism evidence="11 12">
    <name type="scientific">Pythium oligandrum</name>
    <name type="common">Mycoparasitic fungus</name>
    <dbReference type="NCBI Taxonomy" id="41045"/>
    <lineage>
        <taxon>Eukaryota</taxon>
        <taxon>Sar</taxon>
        <taxon>Stramenopiles</taxon>
        <taxon>Oomycota</taxon>
        <taxon>Peronosporomycetes</taxon>
        <taxon>Pythiales</taxon>
        <taxon>Pythiaceae</taxon>
        <taxon>Pythium</taxon>
    </lineage>
</organism>
<comment type="similarity">
    <text evidence="2">Belongs to the ABC transporter superfamily. ABCG family. PDR (TC 3.A.1.205) subfamily.</text>
</comment>
<feature type="transmembrane region" description="Helical" evidence="9">
    <location>
        <begin position="1120"/>
        <end position="1139"/>
    </location>
</feature>
<feature type="transmembrane region" description="Helical" evidence="9">
    <location>
        <begin position="565"/>
        <end position="590"/>
    </location>
</feature>
<dbReference type="SUPFAM" id="SSF52540">
    <property type="entry name" value="P-loop containing nucleoside triphosphate hydrolases"/>
    <property type="match status" value="2"/>
</dbReference>
<dbReference type="PANTHER" id="PTHR19241">
    <property type="entry name" value="ATP-BINDING CASSETTE TRANSPORTER"/>
    <property type="match status" value="1"/>
</dbReference>
<accession>A0A8K1CRP6</accession>
<dbReference type="Pfam" id="PF01061">
    <property type="entry name" value="ABC2_membrane"/>
    <property type="match status" value="2"/>
</dbReference>
<feature type="transmembrane region" description="Helical" evidence="9">
    <location>
        <begin position="602"/>
        <end position="620"/>
    </location>
</feature>
<evidence type="ECO:0000256" key="2">
    <source>
        <dbReference type="ARBA" id="ARBA00006012"/>
    </source>
</evidence>
<feature type="transmembrane region" description="Helical" evidence="9">
    <location>
        <begin position="688"/>
        <end position="711"/>
    </location>
</feature>
<feature type="transmembrane region" description="Helical" evidence="9">
    <location>
        <begin position="533"/>
        <end position="559"/>
    </location>
</feature>
<evidence type="ECO:0000313" key="12">
    <source>
        <dbReference type="Proteomes" id="UP000794436"/>
    </source>
</evidence>
<dbReference type="InterPro" id="IPR003593">
    <property type="entry name" value="AAA+_ATPase"/>
</dbReference>
<evidence type="ECO:0000256" key="9">
    <source>
        <dbReference type="SAM" id="Phobius"/>
    </source>
</evidence>
<name>A0A8K1CRP6_PYTOL</name>
<dbReference type="GO" id="GO:0005524">
    <property type="term" value="F:ATP binding"/>
    <property type="evidence" value="ECO:0007669"/>
    <property type="project" value="UniProtKB-KW"/>
</dbReference>
<keyword evidence="12" id="KW-1185">Reference proteome</keyword>
<dbReference type="Gene3D" id="3.40.50.300">
    <property type="entry name" value="P-loop containing nucleotide triphosphate hydrolases"/>
    <property type="match status" value="2"/>
</dbReference>
<dbReference type="GO" id="GO:0140359">
    <property type="term" value="F:ABC-type transporter activity"/>
    <property type="evidence" value="ECO:0007669"/>
    <property type="project" value="InterPro"/>
</dbReference>